<accession>A0A699IBT3</accession>
<dbReference type="GO" id="GO:0005657">
    <property type="term" value="C:replication fork"/>
    <property type="evidence" value="ECO:0007669"/>
    <property type="project" value="TreeGrafter"/>
</dbReference>
<dbReference type="PANTHER" id="PTHR23274:SF48">
    <property type="entry name" value="ATP-DEPENDENT DNA HELICASE"/>
    <property type="match status" value="1"/>
</dbReference>
<name>A0A699IBT3_TANCI</name>
<dbReference type="Pfam" id="PF21530">
    <property type="entry name" value="Pif1_2B_dom"/>
    <property type="match status" value="1"/>
</dbReference>
<proteinExistence type="predicted"/>
<dbReference type="SUPFAM" id="SSF52540">
    <property type="entry name" value="P-loop containing nucleoside triphosphate hydrolases"/>
    <property type="match status" value="1"/>
</dbReference>
<dbReference type="GO" id="GO:0006260">
    <property type="term" value="P:DNA replication"/>
    <property type="evidence" value="ECO:0007669"/>
    <property type="project" value="TreeGrafter"/>
</dbReference>
<organism evidence="2">
    <name type="scientific">Tanacetum cinerariifolium</name>
    <name type="common">Dalmatian daisy</name>
    <name type="synonym">Chrysanthemum cinerariifolium</name>
    <dbReference type="NCBI Taxonomy" id="118510"/>
    <lineage>
        <taxon>Eukaryota</taxon>
        <taxon>Viridiplantae</taxon>
        <taxon>Streptophyta</taxon>
        <taxon>Embryophyta</taxon>
        <taxon>Tracheophyta</taxon>
        <taxon>Spermatophyta</taxon>
        <taxon>Magnoliopsida</taxon>
        <taxon>eudicotyledons</taxon>
        <taxon>Gunneridae</taxon>
        <taxon>Pentapetalae</taxon>
        <taxon>asterids</taxon>
        <taxon>campanulids</taxon>
        <taxon>Asterales</taxon>
        <taxon>Asteraceae</taxon>
        <taxon>Asteroideae</taxon>
        <taxon>Anthemideae</taxon>
        <taxon>Anthemidinae</taxon>
        <taxon>Tanacetum</taxon>
    </lineage>
</organism>
<dbReference type="InterPro" id="IPR027417">
    <property type="entry name" value="P-loop_NTPase"/>
</dbReference>
<comment type="caution">
    <text evidence="2">The sequence shown here is derived from an EMBL/GenBank/DDBJ whole genome shotgun (WGS) entry which is preliminary data.</text>
</comment>
<dbReference type="AlphaFoldDB" id="A0A699IBT3"/>
<dbReference type="InterPro" id="IPR049163">
    <property type="entry name" value="Pif1-like_2B_dom"/>
</dbReference>
<evidence type="ECO:0000259" key="1">
    <source>
        <dbReference type="Pfam" id="PF21530"/>
    </source>
</evidence>
<dbReference type="PANTHER" id="PTHR23274">
    <property type="entry name" value="DNA HELICASE-RELATED"/>
    <property type="match status" value="1"/>
</dbReference>
<protein>
    <recommendedName>
        <fullName evidence="1">DNA helicase Pif1-like 2B domain-containing protein</fullName>
    </recommendedName>
</protein>
<dbReference type="EMBL" id="BKCJ010263354">
    <property type="protein sequence ID" value="GEZ30567.1"/>
    <property type="molecule type" value="Genomic_DNA"/>
</dbReference>
<evidence type="ECO:0000313" key="2">
    <source>
        <dbReference type="EMBL" id="GEZ30567.1"/>
    </source>
</evidence>
<reference evidence="2" key="1">
    <citation type="journal article" date="2019" name="Sci. Rep.">
        <title>Draft genome of Tanacetum cinerariifolium, the natural source of mosquito coil.</title>
        <authorList>
            <person name="Yamashiro T."/>
            <person name="Shiraishi A."/>
            <person name="Satake H."/>
            <person name="Nakayama K."/>
        </authorList>
    </citation>
    <scope>NUCLEOTIDE SEQUENCE</scope>
</reference>
<feature type="domain" description="DNA helicase Pif1-like 2B" evidence="1">
    <location>
        <begin position="2"/>
        <end position="24"/>
    </location>
</feature>
<feature type="non-terminal residue" evidence="2">
    <location>
        <position position="483"/>
    </location>
</feature>
<sequence length="483" mass="54136">MMLLRNIDQANGLCNGTRLQVLKLTRTSISAHIVNETNFAKKVIIPRLRITLSDKRLLLKIVRKKLPLLVSFAMTINKNQSQSLSKVGLYFPRPISLGQLYSVVLRVKSKIDRKVVVCDEDDNISKNNTNVVYKEVLQAGGHDMVNTTIVPISRIFDCFRSLGSNPLGSDSISQTGGADVSSSVDVQIHGNEENNHVSQENVGKHERPSVDVQMIGNGRDVSTRLSTRIHDVLCTTTVLVSTIFDCLRNMRLNPVGSDYTGHADVLGYTASSLQMASVNHAYLCMDLTDYIIRPEIISFPNNSAINVYQNHCLPSTTVQFLELKKVKIHVSHDLHKLECITKLLLVGMYQDDLKIRDKDTLNPKIVEGLIHVLNEHNGLVRLFRTAQDICSAGEVPSFKIRLYNKGGVHGYELLTSDILGGIVFEDGPNSRTDFDVIIEFKGGPPQRINKLHQSYMFLQFPLLFIFDQPRFFPDLILKPRDGT</sequence>
<gene>
    <name evidence="2" type="ORF">Tci_502540</name>
</gene>